<dbReference type="EMBL" id="AOHX01000029">
    <property type="protein sequence ID" value="ELY46669.1"/>
    <property type="molecule type" value="Genomic_DNA"/>
</dbReference>
<sequence length="65" mass="7394">MLVIEGIRKLIPEDHTAEINKDTGKGMVDLLVVCSWIPNIAQKRIKIIFTIMIPQIFHDSVHLVT</sequence>
<proteinExistence type="predicted"/>
<dbReference type="AlphaFoldDB" id="L9WB25"/>
<evidence type="ECO:0000313" key="2">
    <source>
        <dbReference type="Proteomes" id="UP000011661"/>
    </source>
</evidence>
<organism evidence="1 2">
    <name type="scientific">Natronorubrum sulfidifaciens JCM 14089</name>
    <dbReference type="NCBI Taxonomy" id="1230460"/>
    <lineage>
        <taxon>Archaea</taxon>
        <taxon>Methanobacteriati</taxon>
        <taxon>Methanobacteriota</taxon>
        <taxon>Stenosarchaea group</taxon>
        <taxon>Halobacteria</taxon>
        <taxon>Halobacteriales</taxon>
        <taxon>Natrialbaceae</taxon>
        <taxon>Natronorubrum</taxon>
    </lineage>
</organism>
<comment type="caution">
    <text evidence="1">The sequence shown here is derived from an EMBL/GenBank/DDBJ whole genome shotgun (WGS) entry which is preliminary data.</text>
</comment>
<protein>
    <submittedName>
        <fullName evidence="1">Uncharacterized protein</fullName>
    </submittedName>
</protein>
<gene>
    <name evidence="1" type="ORF">C495_06163</name>
</gene>
<dbReference type="Proteomes" id="UP000011661">
    <property type="component" value="Unassembled WGS sequence"/>
</dbReference>
<evidence type="ECO:0000313" key="1">
    <source>
        <dbReference type="EMBL" id="ELY46669.1"/>
    </source>
</evidence>
<accession>L9WB25</accession>
<name>L9WB25_9EURY</name>
<reference evidence="1 2" key="1">
    <citation type="journal article" date="2014" name="PLoS Genet.">
        <title>Phylogenetically driven sequencing of extremely halophilic archaea reveals strategies for static and dynamic osmo-response.</title>
        <authorList>
            <person name="Becker E.A."/>
            <person name="Seitzer P.M."/>
            <person name="Tritt A."/>
            <person name="Larsen D."/>
            <person name="Krusor M."/>
            <person name="Yao A.I."/>
            <person name="Wu D."/>
            <person name="Madern D."/>
            <person name="Eisen J.A."/>
            <person name="Darling A.E."/>
            <person name="Facciotti M.T."/>
        </authorList>
    </citation>
    <scope>NUCLEOTIDE SEQUENCE [LARGE SCALE GENOMIC DNA]</scope>
    <source>
        <strain evidence="1 2">JCM 14089</strain>
    </source>
</reference>
<dbReference type="STRING" id="1230460.C495_06163"/>
<keyword evidence="2" id="KW-1185">Reference proteome</keyword>